<reference evidence="2 3" key="1">
    <citation type="journal article" date="2024" name="Nat. Commun.">
        <title>Phylogenomics reveals the evolutionary origins of lichenization in chlorophyte algae.</title>
        <authorList>
            <person name="Puginier C."/>
            <person name="Libourel C."/>
            <person name="Otte J."/>
            <person name="Skaloud P."/>
            <person name="Haon M."/>
            <person name="Grisel S."/>
            <person name="Petersen M."/>
            <person name="Berrin J.G."/>
            <person name="Delaux P.M."/>
            <person name="Dal Grande F."/>
            <person name="Keller J."/>
        </authorList>
    </citation>
    <scope>NUCLEOTIDE SEQUENCE [LARGE SCALE GENOMIC DNA]</scope>
    <source>
        <strain evidence="2 3">SAG 2043</strain>
    </source>
</reference>
<name>A0AAW1QRA4_9CHLO</name>
<dbReference type="PANTHER" id="PTHR13542">
    <property type="entry name" value="LSM12 HOMOLOG"/>
    <property type="match status" value="1"/>
</dbReference>
<organism evidence="2 3">
    <name type="scientific">[Myrmecia] bisecta</name>
    <dbReference type="NCBI Taxonomy" id="41462"/>
    <lineage>
        <taxon>Eukaryota</taxon>
        <taxon>Viridiplantae</taxon>
        <taxon>Chlorophyta</taxon>
        <taxon>core chlorophytes</taxon>
        <taxon>Trebouxiophyceae</taxon>
        <taxon>Trebouxiales</taxon>
        <taxon>Trebouxiaceae</taxon>
        <taxon>Myrmecia</taxon>
    </lineage>
</organism>
<dbReference type="PROSITE" id="PS52001">
    <property type="entry name" value="AD"/>
    <property type="match status" value="1"/>
</dbReference>
<dbReference type="InterPro" id="IPR019181">
    <property type="entry name" value="LSM12_ABD"/>
</dbReference>
<protein>
    <recommendedName>
        <fullName evidence="1">AD domain-containing protein</fullName>
    </recommendedName>
</protein>
<gene>
    <name evidence="2" type="ORF">WJX72_005050</name>
</gene>
<proteinExistence type="predicted"/>
<dbReference type="InterPro" id="IPR047574">
    <property type="entry name" value="AD"/>
</dbReference>
<dbReference type="Pfam" id="PF09793">
    <property type="entry name" value="AD"/>
    <property type="match status" value="1"/>
</dbReference>
<dbReference type="Proteomes" id="UP001489004">
    <property type="component" value="Unassembled WGS sequence"/>
</dbReference>
<dbReference type="InterPro" id="IPR048478">
    <property type="entry name" value="LSM12_LSM"/>
</dbReference>
<dbReference type="InterPro" id="IPR039683">
    <property type="entry name" value="Lsm12-like"/>
</dbReference>
<keyword evidence="3" id="KW-1185">Reference proteome</keyword>
<evidence type="ECO:0000313" key="2">
    <source>
        <dbReference type="EMBL" id="KAK9823738.1"/>
    </source>
</evidence>
<dbReference type="Pfam" id="PF21166">
    <property type="entry name" value="LSM12_LSM"/>
    <property type="match status" value="1"/>
</dbReference>
<evidence type="ECO:0000259" key="1">
    <source>
        <dbReference type="PROSITE" id="PS52001"/>
    </source>
</evidence>
<dbReference type="SMART" id="SM00995">
    <property type="entry name" value="AD"/>
    <property type="match status" value="1"/>
</dbReference>
<evidence type="ECO:0000313" key="3">
    <source>
        <dbReference type="Proteomes" id="UP001489004"/>
    </source>
</evidence>
<sequence>MEPEGAGPVVASEWVVGCEVALQTTLGEDLEGQVFAYDKNTNCCILLQPGSTPFHNHLRILKANYIKTVVTAKRANQQPDLHLPVVDMQRCRDREERALQAALQEAAKIGVGVTKEAQTLFNALSKTMPTRWNNTTIVVLDEVSISEPYRLENCTTKHPEDKSTLQRVRKVLEAERKRLGHD</sequence>
<dbReference type="EMBL" id="JALJOR010000002">
    <property type="protein sequence ID" value="KAK9823738.1"/>
    <property type="molecule type" value="Genomic_DNA"/>
</dbReference>
<feature type="domain" description="AD" evidence="1">
    <location>
        <begin position="84"/>
        <end position="180"/>
    </location>
</feature>
<comment type="caution">
    <text evidence="2">The sequence shown here is derived from an EMBL/GenBank/DDBJ whole genome shotgun (WGS) entry which is preliminary data.</text>
</comment>
<dbReference type="AlphaFoldDB" id="A0AAW1QRA4"/>
<accession>A0AAW1QRA4</accession>